<gene>
    <name evidence="2" type="ORF">CJ263_00180</name>
</gene>
<dbReference type="Gene3D" id="3.30.2350.10">
    <property type="entry name" value="Pseudouridine synthase"/>
    <property type="match status" value="1"/>
</dbReference>
<dbReference type="AlphaFoldDB" id="A0A223V0F9"/>
<reference evidence="2 3" key="1">
    <citation type="submission" date="2017-08" db="EMBL/GenBank/DDBJ databases">
        <title>The complete genome sequence of Maribacter sp. B1, isolated from deep-sea sediment.</title>
        <authorList>
            <person name="Wu Y.-H."/>
            <person name="Cheng H."/>
            <person name="Xu X.-W."/>
        </authorList>
    </citation>
    <scope>NUCLEOTIDE SEQUENCE [LARGE SCALE GENOMIC DNA]</scope>
    <source>
        <strain evidence="2 3">B1</strain>
    </source>
</reference>
<keyword evidence="3" id="KW-1185">Reference proteome</keyword>
<comment type="similarity">
    <text evidence="1">Belongs to the pseudouridine synthase RluA family.</text>
</comment>
<dbReference type="InterPro" id="IPR006145">
    <property type="entry name" value="PsdUridine_synth_RsuA/RluA"/>
</dbReference>
<dbReference type="GO" id="GO:0003723">
    <property type="term" value="F:RNA binding"/>
    <property type="evidence" value="ECO:0007669"/>
    <property type="project" value="InterPro"/>
</dbReference>
<evidence type="ECO:0000313" key="2">
    <source>
        <dbReference type="EMBL" id="ASV28772.1"/>
    </source>
</evidence>
<protein>
    <submittedName>
        <fullName evidence="2">RNA pseudouridine synthase</fullName>
    </submittedName>
</protein>
<dbReference type="PANTHER" id="PTHR21600:SF87">
    <property type="entry name" value="RNA PSEUDOURIDYLATE SYNTHASE DOMAIN-CONTAINING PROTEIN 1"/>
    <property type="match status" value="1"/>
</dbReference>
<proteinExistence type="inferred from homology"/>
<accession>A0A223V0F9</accession>
<dbReference type="Pfam" id="PF00849">
    <property type="entry name" value="PseudoU_synth_2"/>
    <property type="match status" value="1"/>
</dbReference>
<name>A0A223V0F9_9FLAO</name>
<dbReference type="InterPro" id="IPR020103">
    <property type="entry name" value="PsdUridine_synth_cat_dom_sf"/>
</dbReference>
<dbReference type="EMBL" id="CP022957">
    <property type="protein sequence ID" value="ASV28772.1"/>
    <property type="molecule type" value="Genomic_DNA"/>
</dbReference>
<dbReference type="PROSITE" id="PS50889">
    <property type="entry name" value="S4"/>
    <property type="match status" value="1"/>
</dbReference>
<dbReference type="GO" id="GO:0140098">
    <property type="term" value="F:catalytic activity, acting on RNA"/>
    <property type="evidence" value="ECO:0007669"/>
    <property type="project" value="UniProtKB-ARBA"/>
</dbReference>
<dbReference type="RefSeq" id="WP_094995407.1">
    <property type="nucleotide sequence ID" value="NZ_BMJL01000001.1"/>
</dbReference>
<dbReference type="GO" id="GO:0009982">
    <property type="term" value="F:pseudouridine synthase activity"/>
    <property type="evidence" value="ECO:0007669"/>
    <property type="project" value="InterPro"/>
</dbReference>
<dbReference type="GO" id="GO:0000455">
    <property type="term" value="P:enzyme-directed rRNA pseudouridine synthesis"/>
    <property type="evidence" value="ECO:0007669"/>
    <property type="project" value="TreeGrafter"/>
</dbReference>
<dbReference type="KEGG" id="marb:CJ263_00180"/>
<evidence type="ECO:0000256" key="1">
    <source>
        <dbReference type="ARBA" id="ARBA00010876"/>
    </source>
</evidence>
<dbReference type="SUPFAM" id="SSF55120">
    <property type="entry name" value="Pseudouridine synthase"/>
    <property type="match status" value="1"/>
</dbReference>
<dbReference type="OrthoDB" id="9807829at2"/>
<dbReference type="InterPro" id="IPR050188">
    <property type="entry name" value="RluA_PseudoU_synthase"/>
</dbReference>
<sequence>MAIIETHTVPEKVCISRLQEYGVGIFLNLPTKSSLKKAIRKNLILVDGKIATTATYILGGETISLREAPIKESKKKLQLPLEIVFEDDHLAVVAKPPGILVSGNGFRTIANALPQNLKRSKEPDAIIPKPVHRLDYPTTGLLLTGKTASSMVTLGNQFKKKQIAKTYYAVTIGAMKNKGIINSPIDGKDSVSYYEVISTVASNRFIFLNLVKLSPMTGRRHQLRKHLQSIGNPILGDPLYTSAHLKLKGKGLYLHAAVLEFDHPRTQERMQIKYALPKKFLKIFEKHPL</sequence>
<evidence type="ECO:0000313" key="3">
    <source>
        <dbReference type="Proteomes" id="UP000215244"/>
    </source>
</evidence>
<dbReference type="PANTHER" id="PTHR21600">
    <property type="entry name" value="MITOCHONDRIAL RNA PSEUDOURIDINE SYNTHASE"/>
    <property type="match status" value="1"/>
</dbReference>
<organism evidence="2 3">
    <name type="scientific">Maribacter cobaltidurans</name>
    <dbReference type="NCBI Taxonomy" id="1178778"/>
    <lineage>
        <taxon>Bacteria</taxon>
        <taxon>Pseudomonadati</taxon>
        <taxon>Bacteroidota</taxon>
        <taxon>Flavobacteriia</taxon>
        <taxon>Flavobacteriales</taxon>
        <taxon>Flavobacteriaceae</taxon>
        <taxon>Maribacter</taxon>
    </lineage>
</organism>
<dbReference type="Proteomes" id="UP000215244">
    <property type="component" value="Chromosome"/>
</dbReference>
<dbReference type="CDD" id="cd02869">
    <property type="entry name" value="PseudoU_synth_RluA_like"/>
    <property type="match status" value="1"/>
</dbReference>